<sequence>MLSKTLLPLIVLAASVTAAVPPTKRATCSGGQTTANEACCVWFDVLDDIQENLFSGGDCGDEAHESLRLIFHDAIAFSPALTAAGQFGGGGADGSIMAHTDVEIQNPANNGLDEIIEAQRPFALKHNVSFGDFIQFAGAVGVANCNGGPQVQFFAGRSNDSQAAPPGLVPQPTDSVTDILNRVGDAGFSTVELVWMLVSHTVAAQETVDPSVPGAPFDSTPKDFDAQFFVESMLNGTLTPGSALQSGEALSPYPGEFRLQSDALIGRDNRTACEWQKMIADRANMLQKFEQTVLKLSLLGFDQSTLTNCSDVIPIATGTVADPFLPAGMSMDDIEASCDSTPFPSLSAVPGPVTTIPAI</sequence>
<accession>A0AAD7TVN5</accession>
<proteinExistence type="inferred from homology"/>
<gene>
    <name evidence="16" type="ORF">ONZ51_g5925</name>
</gene>
<dbReference type="Gene3D" id="1.10.420.10">
    <property type="entry name" value="Peroxidase, domain 2"/>
    <property type="match status" value="1"/>
</dbReference>
<dbReference type="SUPFAM" id="SSF48113">
    <property type="entry name" value="Heme-dependent peroxidases"/>
    <property type="match status" value="1"/>
</dbReference>
<evidence type="ECO:0000256" key="7">
    <source>
        <dbReference type="ARBA" id="ARBA00023004"/>
    </source>
</evidence>
<keyword evidence="8" id="KW-0325">Glycoprotein</keyword>
<feature type="disulfide bond" evidence="13">
    <location>
        <begin position="39"/>
        <end position="309"/>
    </location>
</feature>
<evidence type="ECO:0000256" key="6">
    <source>
        <dbReference type="ARBA" id="ARBA00023002"/>
    </source>
</evidence>
<name>A0AAD7TVN5_9APHY</name>
<keyword evidence="13" id="KW-1015">Disulfide bond</keyword>
<keyword evidence="17" id="KW-1185">Reference proteome</keyword>
<feature type="binding site" evidence="11">
    <location>
        <position position="93"/>
    </location>
    <ligand>
        <name>Ca(2+)</name>
        <dbReference type="ChEBI" id="CHEBI:29108"/>
        <label>1</label>
    </ligand>
</feature>
<comment type="cofactor">
    <cofactor evidence="11">
        <name>heme b</name>
        <dbReference type="ChEBI" id="CHEBI:60344"/>
    </cofactor>
    <text evidence="11">Binds 1 heme b (iron(II)-protoporphyrin IX) group per subunit.</text>
</comment>
<keyword evidence="11 14" id="KW-0106">Calcium</keyword>
<feature type="binding site" evidence="11">
    <location>
        <position position="91"/>
    </location>
    <ligand>
        <name>Ca(2+)</name>
        <dbReference type="ChEBI" id="CHEBI:29108"/>
        <label>1</label>
    </ligand>
</feature>
<evidence type="ECO:0000256" key="2">
    <source>
        <dbReference type="ARBA" id="ARBA00022559"/>
    </source>
</evidence>
<dbReference type="CDD" id="cd00692">
    <property type="entry name" value="ligninase"/>
    <property type="match status" value="1"/>
</dbReference>
<dbReference type="GO" id="GO:0046274">
    <property type="term" value="P:lignin catabolic process"/>
    <property type="evidence" value="ECO:0007669"/>
    <property type="project" value="UniProtKB-KW"/>
</dbReference>
<dbReference type="PANTHER" id="PTHR31356">
    <property type="entry name" value="THYLAKOID LUMENAL 29 KDA PROTEIN, CHLOROPLASTIC-RELATED"/>
    <property type="match status" value="1"/>
</dbReference>
<dbReference type="InterPro" id="IPR010255">
    <property type="entry name" value="Haem_peroxidase_sf"/>
</dbReference>
<dbReference type="PROSITE" id="PS00436">
    <property type="entry name" value="PEROXIDASE_2"/>
    <property type="match status" value="1"/>
</dbReference>
<dbReference type="Pfam" id="PF11895">
    <property type="entry name" value="Peroxidase_ext"/>
    <property type="match status" value="1"/>
</dbReference>
<comment type="cofactor">
    <cofactor evidence="11 14">
        <name>Ca(2+)</name>
        <dbReference type="ChEBI" id="CHEBI:29108"/>
    </cofactor>
    <text evidence="11 14">Binds 2 calcium ions per subunit.</text>
</comment>
<dbReference type="GO" id="GO:0000302">
    <property type="term" value="P:response to reactive oxygen species"/>
    <property type="evidence" value="ECO:0007669"/>
    <property type="project" value="TreeGrafter"/>
</dbReference>
<evidence type="ECO:0000256" key="12">
    <source>
        <dbReference type="PIRSR" id="PIRSR601621-3"/>
    </source>
</evidence>
<evidence type="ECO:0000256" key="11">
    <source>
        <dbReference type="PIRSR" id="PIRSR601621-2"/>
    </source>
</evidence>
<dbReference type="InterPro" id="IPR024589">
    <property type="entry name" value="Ligninase_C"/>
</dbReference>
<dbReference type="InterPro" id="IPR002016">
    <property type="entry name" value="Haem_peroxidase"/>
</dbReference>
<feature type="chain" id="PRO_5041771786" description="Peroxidase" evidence="14">
    <location>
        <begin position="19"/>
        <end position="359"/>
    </location>
</feature>
<dbReference type="GO" id="GO:0004601">
    <property type="term" value="F:peroxidase activity"/>
    <property type="evidence" value="ECO:0007669"/>
    <property type="project" value="UniProtKB-KW"/>
</dbReference>
<evidence type="ECO:0000256" key="14">
    <source>
        <dbReference type="RuleBase" id="RU363051"/>
    </source>
</evidence>
<dbReference type="InterPro" id="IPR019794">
    <property type="entry name" value="Peroxidases_AS"/>
</dbReference>
<dbReference type="InterPro" id="IPR044831">
    <property type="entry name" value="Ccp1-like"/>
</dbReference>
<evidence type="ECO:0000256" key="8">
    <source>
        <dbReference type="ARBA" id="ARBA00023180"/>
    </source>
</evidence>
<feature type="binding site" evidence="11">
    <location>
        <position position="95"/>
    </location>
    <ligand>
        <name>Ca(2+)</name>
        <dbReference type="ChEBI" id="CHEBI:29108"/>
        <label>1</label>
    </ligand>
</feature>
<keyword evidence="3 11" id="KW-0349">Heme</keyword>
<feature type="site" description="Transition state stabilizer" evidence="12">
    <location>
        <position position="68"/>
    </location>
</feature>
<comment type="caution">
    <text evidence="16">The sequence shown here is derived from an EMBL/GenBank/DDBJ whole genome shotgun (WGS) entry which is preliminary data.</text>
</comment>
<feature type="binding site" evidence="11">
    <location>
        <position position="225"/>
    </location>
    <ligand>
        <name>Ca(2+)</name>
        <dbReference type="ChEBI" id="CHEBI:29108"/>
        <label>2</label>
    </ligand>
</feature>
<dbReference type="GO" id="GO:0020037">
    <property type="term" value="F:heme binding"/>
    <property type="evidence" value="ECO:0007669"/>
    <property type="project" value="UniProtKB-UniRule"/>
</dbReference>
<dbReference type="AlphaFoldDB" id="A0AAD7TVN5"/>
<dbReference type="Gene3D" id="1.10.520.10">
    <property type="match status" value="1"/>
</dbReference>
<keyword evidence="9" id="KW-0439">Lignin degradation</keyword>
<keyword evidence="6 14" id="KW-0560">Oxidoreductase</keyword>
<organism evidence="16 17">
    <name type="scientific">Trametes cubensis</name>
    <dbReference type="NCBI Taxonomy" id="1111947"/>
    <lineage>
        <taxon>Eukaryota</taxon>
        <taxon>Fungi</taxon>
        <taxon>Dikarya</taxon>
        <taxon>Basidiomycota</taxon>
        <taxon>Agaricomycotina</taxon>
        <taxon>Agaricomycetes</taxon>
        <taxon>Polyporales</taxon>
        <taxon>Polyporaceae</taxon>
        <taxon>Trametes</taxon>
    </lineage>
</organism>
<evidence type="ECO:0000256" key="4">
    <source>
        <dbReference type="ARBA" id="ARBA00022723"/>
    </source>
</evidence>
<dbReference type="EMBL" id="JAPEVG010000134">
    <property type="protein sequence ID" value="KAJ8481538.1"/>
    <property type="molecule type" value="Genomic_DNA"/>
</dbReference>
<dbReference type="PRINTS" id="PR00458">
    <property type="entry name" value="PEROXIDASE"/>
</dbReference>
<feature type="binding site" evidence="11">
    <location>
        <position position="201"/>
    </location>
    <ligand>
        <name>Ca(2+)</name>
        <dbReference type="ChEBI" id="CHEBI:29108"/>
        <label>2</label>
    </ligand>
</feature>
<keyword evidence="5 14" id="KW-0732">Signal</keyword>
<dbReference type="PROSITE" id="PS50873">
    <property type="entry name" value="PEROXIDASE_4"/>
    <property type="match status" value="1"/>
</dbReference>
<keyword evidence="2 14" id="KW-0575">Peroxidase</keyword>
<feature type="active site" description="Proton acceptor" evidence="10">
    <location>
        <position position="72"/>
    </location>
</feature>
<evidence type="ECO:0000313" key="16">
    <source>
        <dbReference type="EMBL" id="KAJ8481538.1"/>
    </source>
</evidence>
<evidence type="ECO:0000256" key="13">
    <source>
        <dbReference type="PIRSR" id="PIRSR601621-4"/>
    </source>
</evidence>
<reference evidence="16" key="1">
    <citation type="submission" date="2022-11" db="EMBL/GenBank/DDBJ databases">
        <title>Genome Sequence of Cubamyces cubensis.</title>
        <authorList>
            <person name="Buettner E."/>
        </authorList>
    </citation>
    <scope>NUCLEOTIDE SEQUENCE</scope>
    <source>
        <strain evidence="16">MPL-01</strain>
    </source>
</reference>
<evidence type="ECO:0000256" key="3">
    <source>
        <dbReference type="ARBA" id="ARBA00022617"/>
    </source>
</evidence>
<keyword evidence="7 11" id="KW-0408">Iron</keyword>
<feature type="disulfide bond" evidence="13">
    <location>
        <begin position="59"/>
        <end position="145"/>
    </location>
</feature>
<dbReference type="GO" id="GO:0042744">
    <property type="term" value="P:hydrogen peroxide catabolic process"/>
    <property type="evidence" value="ECO:0007669"/>
    <property type="project" value="TreeGrafter"/>
</dbReference>
<dbReference type="PANTHER" id="PTHR31356:SF66">
    <property type="entry name" value="CATALASE-PEROXIDASE"/>
    <property type="match status" value="1"/>
</dbReference>
<evidence type="ECO:0000256" key="5">
    <source>
        <dbReference type="ARBA" id="ARBA00022729"/>
    </source>
</evidence>
<keyword evidence="4 11" id="KW-0479">Metal-binding</keyword>
<dbReference type="Pfam" id="PF00141">
    <property type="entry name" value="peroxidase"/>
    <property type="match status" value="1"/>
</dbReference>
<dbReference type="Proteomes" id="UP001215151">
    <property type="component" value="Unassembled WGS sequence"/>
</dbReference>
<evidence type="ECO:0000256" key="9">
    <source>
        <dbReference type="ARBA" id="ARBA00023185"/>
    </source>
</evidence>
<evidence type="ECO:0000256" key="10">
    <source>
        <dbReference type="PIRSR" id="PIRSR601621-1"/>
    </source>
</evidence>
<dbReference type="GO" id="GO:0046872">
    <property type="term" value="F:metal ion binding"/>
    <property type="evidence" value="ECO:0007669"/>
    <property type="project" value="UniProtKB-UniRule"/>
</dbReference>
<dbReference type="PRINTS" id="PR00462">
    <property type="entry name" value="LIGNINASE"/>
</dbReference>
<feature type="binding site" evidence="11">
    <location>
        <position position="218"/>
    </location>
    <ligand>
        <name>Ca(2+)</name>
        <dbReference type="ChEBI" id="CHEBI:29108"/>
        <label>2</label>
    </ligand>
</feature>
<dbReference type="InterPro" id="IPR001621">
    <property type="entry name" value="Ligninase"/>
</dbReference>
<feature type="binding site" description="axial binding residue" evidence="11">
    <location>
        <position position="200"/>
    </location>
    <ligand>
        <name>heme b</name>
        <dbReference type="ChEBI" id="CHEBI:60344"/>
    </ligand>
    <ligandPart>
        <name>Fe</name>
        <dbReference type="ChEBI" id="CHEBI:18248"/>
    </ligandPart>
</feature>
<feature type="signal peptide" evidence="14">
    <location>
        <begin position="1"/>
        <end position="18"/>
    </location>
</feature>
<feature type="binding site" evidence="11">
    <location>
        <position position="73"/>
    </location>
    <ligand>
        <name>Ca(2+)</name>
        <dbReference type="ChEBI" id="CHEBI:29108"/>
        <label>1</label>
    </ligand>
</feature>
<feature type="disulfide bond" evidence="13">
    <location>
        <begin position="273"/>
        <end position="338"/>
    </location>
</feature>
<protein>
    <recommendedName>
        <fullName evidence="14">Peroxidase</fullName>
        <ecNumber evidence="14">1.11.1.-</ecNumber>
    </recommendedName>
</protein>
<evidence type="ECO:0000259" key="15">
    <source>
        <dbReference type="PROSITE" id="PS50873"/>
    </source>
</evidence>
<feature type="disulfide bond" evidence="13">
    <location>
        <begin position="28"/>
        <end position="40"/>
    </location>
</feature>
<dbReference type="GO" id="GO:0034599">
    <property type="term" value="P:cellular response to oxidative stress"/>
    <property type="evidence" value="ECO:0007669"/>
    <property type="project" value="InterPro"/>
</dbReference>
<feature type="binding site" evidence="11">
    <location>
        <position position="220"/>
    </location>
    <ligand>
        <name>Ca(2+)</name>
        <dbReference type="ChEBI" id="CHEBI:29108"/>
        <label>2</label>
    </ligand>
</feature>
<feature type="domain" description="Plant heme peroxidase family profile" evidence="15">
    <location>
        <begin position="67"/>
        <end position="342"/>
    </location>
</feature>
<evidence type="ECO:0000256" key="1">
    <source>
        <dbReference type="ARBA" id="ARBA00006089"/>
    </source>
</evidence>
<comment type="similarity">
    <text evidence="1 14">Belongs to the peroxidase family. Ligninase subfamily.</text>
</comment>
<dbReference type="EC" id="1.11.1.-" evidence="14"/>
<evidence type="ECO:0000313" key="17">
    <source>
        <dbReference type="Proteomes" id="UP001215151"/>
    </source>
</evidence>